<gene>
    <name evidence="1" type="ORF">ATO8_18115</name>
</gene>
<keyword evidence="2" id="KW-1185">Reference proteome</keyword>
<dbReference type="EMBL" id="AQQW01000014">
    <property type="protein sequence ID" value="ETW11245.1"/>
    <property type="molecule type" value="Genomic_DNA"/>
</dbReference>
<reference evidence="1 2" key="1">
    <citation type="journal article" date="2014" name="Antonie Van Leeuwenhoek">
        <title>Roseivivax atlanticus sp. nov., isolated from surface seawater of the Atlantic Ocean.</title>
        <authorList>
            <person name="Li G."/>
            <person name="Lai Q."/>
            <person name="Liu X."/>
            <person name="Sun F."/>
            <person name="Shao Z."/>
        </authorList>
    </citation>
    <scope>NUCLEOTIDE SEQUENCE [LARGE SCALE GENOMIC DNA]</scope>
    <source>
        <strain evidence="1 2">22II-s10s</strain>
    </source>
</reference>
<dbReference type="STRING" id="1379903.ATO8_18115"/>
<sequence>MTIHFGDYDVVPKIIIHPGSNALEFLQSEEEKLNYLKNGCDCHIGPVYVIDNMESLSMGKALAEYIDEFLKRVRRLGFPAIRVWSDADHDPPRDWRGEDVEHLCINPVFANVKDAVRTIRCHGRYRQLNWMTFSFVDLGHGY</sequence>
<organism evidence="1 2">
    <name type="scientific">Roseivivax marinus</name>
    <dbReference type="NCBI Taxonomy" id="1379903"/>
    <lineage>
        <taxon>Bacteria</taxon>
        <taxon>Pseudomonadati</taxon>
        <taxon>Pseudomonadota</taxon>
        <taxon>Alphaproteobacteria</taxon>
        <taxon>Rhodobacterales</taxon>
        <taxon>Roseobacteraceae</taxon>
        <taxon>Roseivivax</taxon>
    </lineage>
</organism>
<dbReference type="Proteomes" id="UP000019063">
    <property type="component" value="Unassembled WGS sequence"/>
</dbReference>
<dbReference type="RefSeq" id="WP_043846607.1">
    <property type="nucleotide sequence ID" value="NZ_AQQW01000014.1"/>
</dbReference>
<evidence type="ECO:0000313" key="2">
    <source>
        <dbReference type="Proteomes" id="UP000019063"/>
    </source>
</evidence>
<evidence type="ECO:0000313" key="1">
    <source>
        <dbReference type="EMBL" id="ETW11245.1"/>
    </source>
</evidence>
<protein>
    <submittedName>
        <fullName evidence="1">Uncharacterized protein</fullName>
    </submittedName>
</protein>
<proteinExistence type="predicted"/>
<accession>W4HGW7</accession>
<name>W4HGW7_9RHOB</name>
<comment type="caution">
    <text evidence="1">The sequence shown here is derived from an EMBL/GenBank/DDBJ whole genome shotgun (WGS) entry which is preliminary data.</text>
</comment>
<dbReference type="AlphaFoldDB" id="W4HGW7"/>